<keyword evidence="32" id="KW-1185">Reference proteome</keyword>
<evidence type="ECO:0000256" key="19">
    <source>
        <dbReference type="ARBA" id="ARBA00023180"/>
    </source>
</evidence>
<organism evidence="31 32">
    <name type="scientific">Oncorhynchus kisutch</name>
    <name type="common">Coho salmon</name>
    <name type="synonym">Salmo kisutch</name>
    <dbReference type="NCBI Taxonomy" id="8019"/>
    <lineage>
        <taxon>Eukaryota</taxon>
        <taxon>Metazoa</taxon>
        <taxon>Chordata</taxon>
        <taxon>Craniata</taxon>
        <taxon>Vertebrata</taxon>
        <taxon>Euteleostomi</taxon>
        <taxon>Actinopterygii</taxon>
        <taxon>Neopterygii</taxon>
        <taxon>Teleostei</taxon>
        <taxon>Protacanthopterygii</taxon>
        <taxon>Salmoniformes</taxon>
        <taxon>Salmonidae</taxon>
        <taxon>Salmoninae</taxon>
        <taxon>Oncorhynchus</taxon>
    </lineage>
</organism>
<proteinExistence type="inferred from homology"/>
<dbReference type="Gene3D" id="3.30.70.1230">
    <property type="entry name" value="Nucleotide cyclase"/>
    <property type="match status" value="2"/>
</dbReference>
<keyword evidence="20" id="KW-0464">Manganese</keyword>
<feature type="transmembrane region" description="Helical" evidence="29">
    <location>
        <begin position="536"/>
        <end position="565"/>
    </location>
</feature>
<gene>
    <name evidence="31" type="primary">ADCY2</name>
    <name evidence="31" type="synonym">LOC109881128</name>
</gene>
<dbReference type="GO" id="GO:0006171">
    <property type="term" value="P:cAMP biosynthetic process"/>
    <property type="evidence" value="ECO:0007669"/>
    <property type="project" value="UniProtKB-KW"/>
</dbReference>
<dbReference type="InterPro" id="IPR009398">
    <property type="entry name" value="Adcy_conserved_dom"/>
</dbReference>
<dbReference type="EC" id="4.6.1.1" evidence="6"/>
<feature type="transmembrane region" description="Helical" evidence="29">
    <location>
        <begin position="607"/>
        <end position="626"/>
    </location>
</feature>
<evidence type="ECO:0000256" key="16">
    <source>
        <dbReference type="ARBA" id="ARBA00022989"/>
    </source>
</evidence>
<keyword evidence="7" id="KW-1003">Cell membrane</keyword>
<dbReference type="SMART" id="SM00044">
    <property type="entry name" value="CYCc"/>
    <property type="match status" value="2"/>
</dbReference>
<sequence length="895" mass="101190">PLTLVCVGGQKTQDWLYESYYRMSQQHPLIVFLLLIVMGACLALLAVFFASGLVSESFLITVPTTLFLFLSIFILVCIESVFNRMLRLFSLLIWACLVAMGYLFMFSGGILCPWDQVSFFLFIVFVVYTMLPFSMRGAVLASIITCLSHTITLSVCLAFTAEALEPLVWQILANIIIFTCGNLAGAYHKHLMNLALRQTYQDTCNCIKSPIKLEFEKHQQERLLLSLLPAHIARVMKAEIIQRLQGPRDRDFGRAEGTNNFHNLYVQRHTNVSILYADIVGFTKLAGDCSPGELVHMLNELFGKFDQIAKENECMRIKILGDCYYCVSGLPESLPHHARNCVKMGLDMCEAIKKVRDATGVDINMRVGVHSGNVLCGVIGLQKWQYDVWSHDVTLANHMEAGGVPGRVHISSVTLEHLKGSYKVEPGEGQSRDFYLKEHGVITYLVINPKAERRSPHLCARSRSSLEGGKMRASVRMTRYLESWGAAKPFANLHHRDSMTTDNGKINTTVSTHINTHTHNETQTGYRATTLPAFKYYVTCACLIFCCIFIVQILYFIYCCILGLVSCSVFLRINYELILLLLFFLSFISFSLSTHPSLLRPGILKDLKTMGSVSLFIFFITLLVLARQNEYYCRLDFLWRDKFKRECEEIETMENLNRVLLENVLPAHVAEHFLGRNWKNEDLYHQSYESVCVMFASIPDFKEFYTESDVNKEGLECLRLLNEIIADFDELLSKPKFSGVEKIKTIGSTYMAATGLNATPGPEYTQHDRQYMHIGTMMEFAFALVGKLDVINKHSFNDFRLRVGINHGPVIAGVIGAQKPQYDIWGNSVNVASRMESTGVLGKIQVTEETSRILLTLGYMCSCRGIINVKGKGELKTFFVHTEMTRSLSQGTVMP</sequence>
<evidence type="ECO:0000256" key="22">
    <source>
        <dbReference type="ARBA" id="ARBA00057708"/>
    </source>
</evidence>
<protein>
    <recommendedName>
        <fullName evidence="24">Adenylate cyclase type 2</fullName>
        <ecNumber evidence="6">4.6.1.1</ecNumber>
    </recommendedName>
    <alternativeName>
        <fullName evidence="27">ATP pyrophosphate-lyase 2</fullName>
    </alternativeName>
    <alternativeName>
        <fullName evidence="25">Adenylate cyclase type II</fullName>
    </alternativeName>
    <alternativeName>
        <fullName evidence="26">Adenylyl cyclase 2</fullName>
    </alternativeName>
</protein>
<dbReference type="Pfam" id="PF16214">
    <property type="entry name" value="AC_N"/>
    <property type="match status" value="1"/>
</dbReference>
<evidence type="ECO:0000256" key="20">
    <source>
        <dbReference type="ARBA" id="ARBA00023211"/>
    </source>
</evidence>
<dbReference type="SUPFAM" id="SSF55073">
    <property type="entry name" value="Nucleotide cyclase"/>
    <property type="match status" value="2"/>
</dbReference>
<dbReference type="CDD" id="cd07302">
    <property type="entry name" value="CHD"/>
    <property type="match status" value="2"/>
</dbReference>
<dbReference type="Ensembl" id="ENSOKIT00005045550.1">
    <property type="protein sequence ID" value="ENSOKIP00005043222.1"/>
    <property type="gene ID" value="ENSOKIG00005017553.1"/>
</dbReference>
<keyword evidence="16 29" id="KW-1133">Transmembrane helix</keyword>
<keyword evidence="13" id="KW-0547">Nucleotide-binding</keyword>
<feature type="transmembrane region" description="Helical" evidence="29">
    <location>
        <begin position="29"/>
        <end position="51"/>
    </location>
</feature>
<evidence type="ECO:0000256" key="23">
    <source>
        <dbReference type="ARBA" id="ARBA00062986"/>
    </source>
</evidence>
<feature type="domain" description="Guanylate cyclase" evidence="30">
    <location>
        <begin position="273"/>
        <end position="400"/>
    </location>
</feature>
<dbReference type="InterPro" id="IPR029787">
    <property type="entry name" value="Nucleotide_cyclase"/>
</dbReference>
<reference evidence="31" key="1">
    <citation type="submission" date="2025-08" db="UniProtKB">
        <authorList>
            <consortium name="Ensembl"/>
        </authorList>
    </citation>
    <scope>IDENTIFICATION</scope>
</reference>
<dbReference type="Pfam" id="PF00211">
    <property type="entry name" value="Guanylate_cyc"/>
    <property type="match status" value="2"/>
</dbReference>
<dbReference type="PROSITE" id="PS00452">
    <property type="entry name" value="GUANYLATE_CYCLASE_1"/>
    <property type="match status" value="2"/>
</dbReference>
<comment type="subunit">
    <text evidence="23">Interacts with RAF1. Interacts with GNAS. Interacts with the G protein beta and gamma subunit complex.</text>
</comment>
<evidence type="ECO:0000256" key="13">
    <source>
        <dbReference type="ARBA" id="ARBA00022741"/>
    </source>
</evidence>
<feature type="transmembrane region" description="Helical" evidence="29">
    <location>
        <begin position="140"/>
        <end position="161"/>
    </location>
</feature>
<evidence type="ECO:0000256" key="24">
    <source>
        <dbReference type="ARBA" id="ARBA00070505"/>
    </source>
</evidence>
<feature type="domain" description="Guanylate cyclase" evidence="30">
    <location>
        <begin position="692"/>
        <end position="836"/>
    </location>
</feature>
<evidence type="ECO:0000256" key="12">
    <source>
        <dbReference type="ARBA" id="ARBA00022737"/>
    </source>
</evidence>
<dbReference type="PANTHER" id="PTHR45627">
    <property type="entry name" value="ADENYLATE CYCLASE TYPE 1"/>
    <property type="match status" value="1"/>
</dbReference>
<dbReference type="InterPro" id="IPR032628">
    <property type="entry name" value="AC_N"/>
</dbReference>
<evidence type="ECO:0000256" key="1">
    <source>
        <dbReference type="ARBA" id="ARBA00001593"/>
    </source>
</evidence>
<evidence type="ECO:0000256" key="11">
    <source>
        <dbReference type="ARBA" id="ARBA00022723"/>
    </source>
</evidence>
<keyword evidence="14" id="KW-0067">ATP-binding</keyword>
<dbReference type="AlphaFoldDB" id="A0A8C7GL07"/>
<dbReference type="GO" id="GO:0005737">
    <property type="term" value="C:cytoplasm"/>
    <property type="evidence" value="ECO:0007669"/>
    <property type="project" value="UniProtKB-SubCell"/>
</dbReference>
<evidence type="ECO:0000256" key="29">
    <source>
        <dbReference type="SAM" id="Phobius"/>
    </source>
</evidence>
<dbReference type="PROSITE" id="PS50125">
    <property type="entry name" value="GUANYLATE_CYCLASE_2"/>
    <property type="match status" value="2"/>
</dbReference>
<evidence type="ECO:0000256" key="15">
    <source>
        <dbReference type="ARBA" id="ARBA00022842"/>
    </source>
</evidence>
<comment type="subcellular location">
    <subcellularLocation>
        <location evidence="5">Cell membrane</location>
        <topology evidence="5">Multi-pass membrane protein</topology>
    </subcellularLocation>
    <subcellularLocation>
        <location evidence="4">Cytoplasm</location>
    </subcellularLocation>
</comment>
<comment type="catalytic activity">
    <reaction evidence="1">
        <text>ATP = 3',5'-cyclic AMP + diphosphate</text>
        <dbReference type="Rhea" id="RHEA:15389"/>
        <dbReference type="ChEBI" id="CHEBI:30616"/>
        <dbReference type="ChEBI" id="CHEBI:33019"/>
        <dbReference type="ChEBI" id="CHEBI:58165"/>
        <dbReference type="EC" id="4.6.1.1"/>
    </reaction>
</comment>
<evidence type="ECO:0000256" key="27">
    <source>
        <dbReference type="ARBA" id="ARBA00081421"/>
    </source>
</evidence>
<evidence type="ECO:0000313" key="31">
    <source>
        <dbReference type="Ensembl" id="ENSOKIP00005043222.1"/>
    </source>
</evidence>
<dbReference type="Proteomes" id="UP000694557">
    <property type="component" value="Unassembled WGS sequence"/>
</dbReference>
<keyword evidence="12" id="KW-0677">Repeat</keyword>
<dbReference type="GO" id="GO:0007193">
    <property type="term" value="P:adenylate cyclase-inhibiting G protein-coupled receptor signaling pathway"/>
    <property type="evidence" value="ECO:0007669"/>
    <property type="project" value="TreeGrafter"/>
</dbReference>
<evidence type="ECO:0000256" key="14">
    <source>
        <dbReference type="ARBA" id="ARBA00022840"/>
    </source>
</evidence>
<keyword evidence="10 29" id="KW-0812">Transmembrane</keyword>
<comment type="cofactor">
    <cofactor evidence="3">
        <name>Mg(2+)</name>
        <dbReference type="ChEBI" id="CHEBI:18420"/>
    </cofactor>
</comment>
<comment type="similarity">
    <text evidence="28">Belongs to the adenylyl cyclase class-4/guanylyl cyclase family.</text>
</comment>
<dbReference type="GO" id="GO:0004016">
    <property type="term" value="F:adenylate cyclase activity"/>
    <property type="evidence" value="ECO:0007669"/>
    <property type="project" value="UniProtKB-EC"/>
</dbReference>
<evidence type="ECO:0000313" key="32">
    <source>
        <dbReference type="Proteomes" id="UP000694557"/>
    </source>
</evidence>
<reference evidence="31" key="2">
    <citation type="submission" date="2025-09" db="UniProtKB">
        <authorList>
            <consortium name="Ensembl"/>
        </authorList>
    </citation>
    <scope>IDENTIFICATION</scope>
</reference>
<dbReference type="GeneTree" id="ENSGT00940000156424"/>
<evidence type="ECO:0000256" key="6">
    <source>
        <dbReference type="ARBA" id="ARBA00012201"/>
    </source>
</evidence>
<keyword evidence="9" id="KW-0597">Phosphoprotein</keyword>
<feature type="transmembrane region" description="Helical" evidence="29">
    <location>
        <begin position="88"/>
        <end position="111"/>
    </location>
</feature>
<evidence type="ECO:0000256" key="28">
    <source>
        <dbReference type="RuleBase" id="RU000405"/>
    </source>
</evidence>
<keyword evidence="18 29" id="KW-0472">Membrane</keyword>
<feature type="transmembrane region" description="Helical" evidence="29">
    <location>
        <begin position="57"/>
        <end position="76"/>
    </location>
</feature>
<dbReference type="InterPro" id="IPR018297">
    <property type="entry name" value="A/G_cyclase_CS"/>
</dbReference>
<keyword evidence="17" id="KW-0115">cAMP biosynthesis</keyword>
<evidence type="ECO:0000256" key="26">
    <source>
        <dbReference type="ARBA" id="ARBA00081242"/>
    </source>
</evidence>
<accession>A0A8C7GL07</accession>
<keyword evidence="19" id="KW-0325">Glycoprotein</keyword>
<dbReference type="GO" id="GO:0046872">
    <property type="term" value="F:metal ion binding"/>
    <property type="evidence" value="ECO:0007669"/>
    <property type="project" value="UniProtKB-KW"/>
</dbReference>
<evidence type="ECO:0000259" key="30">
    <source>
        <dbReference type="PROSITE" id="PS50125"/>
    </source>
</evidence>
<evidence type="ECO:0000256" key="17">
    <source>
        <dbReference type="ARBA" id="ARBA00022998"/>
    </source>
</evidence>
<dbReference type="GO" id="GO:0005886">
    <property type="term" value="C:plasma membrane"/>
    <property type="evidence" value="ECO:0007669"/>
    <property type="project" value="UniProtKB-SubCell"/>
</dbReference>
<dbReference type="PANTHER" id="PTHR45627:SF6">
    <property type="entry name" value="ADENYLATE CYCLASE TYPE 2"/>
    <property type="match status" value="1"/>
</dbReference>
<dbReference type="InterPro" id="IPR001054">
    <property type="entry name" value="A/G_cyclase"/>
</dbReference>
<comment type="cofactor">
    <cofactor evidence="2">
        <name>Mn(2+)</name>
        <dbReference type="ChEBI" id="CHEBI:29035"/>
    </cofactor>
</comment>
<evidence type="ECO:0000256" key="5">
    <source>
        <dbReference type="ARBA" id="ARBA00004651"/>
    </source>
</evidence>
<dbReference type="FunFam" id="3.30.70.1230:FF:000003">
    <property type="entry name" value="Adenylate cyclase"/>
    <property type="match status" value="1"/>
</dbReference>
<keyword evidence="8" id="KW-0963">Cytoplasm</keyword>
<keyword evidence="21 28" id="KW-0456">Lyase</keyword>
<evidence type="ECO:0000256" key="2">
    <source>
        <dbReference type="ARBA" id="ARBA00001936"/>
    </source>
</evidence>
<dbReference type="FunFam" id="3.30.70.1230:FF:000010">
    <property type="entry name" value="Adenylate cyclase 2"/>
    <property type="match status" value="1"/>
</dbReference>
<evidence type="ECO:0000256" key="7">
    <source>
        <dbReference type="ARBA" id="ARBA00022475"/>
    </source>
</evidence>
<evidence type="ECO:0000256" key="25">
    <source>
        <dbReference type="ARBA" id="ARBA00081038"/>
    </source>
</evidence>
<evidence type="ECO:0000256" key="10">
    <source>
        <dbReference type="ARBA" id="ARBA00022692"/>
    </source>
</evidence>
<dbReference type="GO" id="GO:0007189">
    <property type="term" value="P:adenylate cyclase-activating G protein-coupled receptor signaling pathway"/>
    <property type="evidence" value="ECO:0007669"/>
    <property type="project" value="TreeGrafter"/>
</dbReference>
<name>A0A8C7GL07_ONCKI</name>
<dbReference type="Pfam" id="PF06327">
    <property type="entry name" value="Adcy_cons_dom"/>
    <property type="match status" value="1"/>
</dbReference>
<keyword evidence="11" id="KW-0479">Metal-binding</keyword>
<comment type="function">
    <text evidence="22">Catalyzes the formation of the signaling molecule cAMP in response to G-protein signaling. Down-stream signaling cascades mediate changes in gene expression patterns and lead to increased IL6 production. Functions in signaling cascades downstream of the muscarinic acetylcholine receptors.</text>
</comment>
<evidence type="ECO:0000256" key="3">
    <source>
        <dbReference type="ARBA" id="ARBA00001946"/>
    </source>
</evidence>
<feature type="transmembrane region" description="Helical" evidence="29">
    <location>
        <begin position="167"/>
        <end position="187"/>
    </location>
</feature>
<evidence type="ECO:0000256" key="4">
    <source>
        <dbReference type="ARBA" id="ARBA00004496"/>
    </source>
</evidence>
<keyword evidence="15" id="KW-0460">Magnesium</keyword>
<evidence type="ECO:0000256" key="9">
    <source>
        <dbReference type="ARBA" id="ARBA00022553"/>
    </source>
</evidence>
<feature type="transmembrane region" description="Helical" evidence="29">
    <location>
        <begin position="577"/>
        <end position="595"/>
    </location>
</feature>
<dbReference type="GO" id="GO:0005524">
    <property type="term" value="F:ATP binding"/>
    <property type="evidence" value="ECO:0007669"/>
    <property type="project" value="UniProtKB-KW"/>
</dbReference>
<evidence type="ECO:0000256" key="21">
    <source>
        <dbReference type="ARBA" id="ARBA00023239"/>
    </source>
</evidence>
<evidence type="ECO:0000256" key="8">
    <source>
        <dbReference type="ARBA" id="ARBA00022490"/>
    </source>
</evidence>
<dbReference type="GO" id="GO:0035556">
    <property type="term" value="P:intracellular signal transduction"/>
    <property type="evidence" value="ECO:0007669"/>
    <property type="project" value="InterPro"/>
</dbReference>
<evidence type="ECO:0000256" key="18">
    <source>
        <dbReference type="ARBA" id="ARBA00023136"/>
    </source>
</evidence>